<accession>A0A2R8BF73</accession>
<organism evidence="1 2">
    <name type="scientific">Ascidiaceihabitans donghaensis</name>
    <dbReference type="NCBI Taxonomy" id="1510460"/>
    <lineage>
        <taxon>Bacteria</taxon>
        <taxon>Pseudomonadati</taxon>
        <taxon>Pseudomonadota</taxon>
        <taxon>Alphaproteobacteria</taxon>
        <taxon>Rhodobacterales</taxon>
        <taxon>Paracoccaceae</taxon>
        <taxon>Ascidiaceihabitans</taxon>
    </lineage>
</organism>
<proteinExistence type="predicted"/>
<keyword evidence="2" id="KW-1185">Reference proteome</keyword>
<gene>
    <name evidence="1" type="ORF">ASD8599_02481</name>
</gene>
<dbReference type="AlphaFoldDB" id="A0A2R8BF73"/>
<dbReference type="RefSeq" id="WP_181364477.1">
    <property type="nucleotide sequence ID" value="NZ_OMOR01000001.1"/>
</dbReference>
<dbReference type="Pfam" id="PF17267">
    <property type="entry name" value="DUF5333"/>
    <property type="match status" value="1"/>
</dbReference>
<evidence type="ECO:0000313" key="2">
    <source>
        <dbReference type="Proteomes" id="UP000244880"/>
    </source>
</evidence>
<dbReference type="EMBL" id="OMOR01000001">
    <property type="protein sequence ID" value="SPH21730.1"/>
    <property type="molecule type" value="Genomic_DNA"/>
</dbReference>
<dbReference type="Proteomes" id="UP000244880">
    <property type="component" value="Unassembled WGS sequence"/>
</dbReference>
<dbReference type="InterPro" id="IPR020349">
    <property type="entry name" value="Uncharacterised_14.7kDa"/>
</dbReference>
<sequence>MNKLVQITAIVCVMAGAAVAKPNLRDVDAIDDALLAVGLADEIRKTCSEISPRYLKALRFVNGLRDKARDMGYSDAEIDAYRKSPTEKARLRKEGKAYLAANGVVPDQPETYCALGRAEIEKSSLIGSLLRVN</sequence>
<reference evidence="1 2" key="1">
    <citation type="submission" date="2018-03" db="EMBL/GenBank/DDBJ databases">
        <authorList>
            <person name="Keele B.F."/>
        </authorList>
    </citation>
    <scope>NUCLEOTIDE SEQUENCE [LARGE SCALE GENOMIC DNA]</scope>
    <source>
        <strain evidence="1 2">CECT 8599</strain>
    </source>
</reference>
<evidence type="ECO:0008006" key="3">
    <source>
        <dbReference type="Google" id="ProtNLM"/>
    </source>
</evidence>
<protein>
    <recommendedName>
        <fullName evidence="3">DUF5333 domain-containing protein</fullName>
    </recommendedName>
</protein>
<name>A0A2R8BF73_9RHOB</name>
<evidence type="ECO:0000313" key="1">
    <source>
        <dbReference type="EMBL" id="SPH21730.1"/>
    </source>
</evidence>